<dbReference type="SUPFAM" id="SSF81383">
    <property type="entry name" value="F-box domain"/>
    <property type="match status" value="1"/>
</dbReference>
<feature type="domain" description="F-box" evidence="1">
    <location>
        <begin position="7"/>
        <end position="44"/>
    </location>
</feature>
<keyword evidence="4" id="KW-1185">Reference proteome</keyword>
<dbReference type="EMBL" id="OZ075116">
    <property type="protein sequence ID" value="CAL5077092.1"/>
    <property type="molecule type" value="Genomic_DNA"/>
</dbReference>
<evidence type="ECO:0000259" key="1">
    <source>
        <dbReference type="Pfam" id="PF00646"/>
    </source>
</evidence>
<gene>
    <name evidence="3" type="ORF">URODEC1_LOCUS106502</name>
</gene>
<proteinExistence type="predicted"/>
<sequence length="364" mass="40685">MASMLLPELVEEILLRIPPDEPAHLVRAALVCKPWCRIISDGGFLRRYRRFHQSPPLLGYIHNAYHHIGKSEIARLVPTSLPSPVIASSPHCYSWWALDCRHGRVLIQMPTDTLVVWDPIAGSQQQLSQPPYLYLECMGAVLCATDGCDHLDCHGDPFVIVFVGTQYVGDDMLTWTSMYSSKTGVWSASKTSISTNFLTWTKPSLLTKDTLYFPFGNGMIIKSILMYDLCTHELSAVSMPGELSMIDMEEESSSSSLIKLEDGGLGVVALVDNCIYIWSRPDSIGGWVKHRVVELGMLLPQQPHPHKLIGFAEGTYTIFISTNVGIFALDLKSRQVRKVGTRRAYFPILPYMSFYTPSLALCLV</sequence>
<evidence type="ECO:0008006" key="5">
    <source>
        <dbReference type="Google" id="ProtNLM"/>
    </source>
</evidence>
<dbReference type="AlphaFoldDB" id="A0ABC9FLD7"/>
<reference evidence="3 4" key="2">
    <citation type="submission" date="2024-10" db="EMBL/GenBank/DDBJ databases">
        <authorList>
            <person name="Ryan C."/>
        </authorList>
    </citation>
    <scope>NUCLEOTIDE SEQUENCE [LARGE SCALE GENOMIC DNA]</scope>
</reference>
<organism evidence="3 4">
    <name type="scientific">Urochloa decumbens</name>
    <dbReference type="NCBI Taxonomy" id="240449"/>
    <lineage>
        <taxon>Eukaryota</taxon>
        <taxon>Viridiplantae</taxon>
        <taxon>Streptophyta</taxon>
        <taxon>Embryophyta</taxon>
        <taxon>Tracheophyta</taxon>
        <taxon>Spermatophyta</taxon>
        <taxon>Magnoliopsida</taxon>
        <taxon>Liliopsida</taxon>
        <taxon>Poales</taxon>
        <taxon>Poaceae</taxon>
        <taxon>PACMAD clade</taxon>
        <taxon>Panicoideae</taxon>
        <taxon>Panicodae</taxon>
        <taxon>Paniceae</taxon>
        <taxon>Melinidinae</taxon>
        <taxon>Urochloa</taxon>
    </lineage>
</organism>
<dbReference type="InterPro" id="IPR001810">
    <property type="entry name" value="F-box_dom"/>
</dbReference>
<evidence type="ECO:0000259" key="2">
    <source>
        <dbReference type="Pfam" id="PF23635"/>
    </source>
</evidence>
<accession>A0ABC9FLD7</accession>
<dbReference type="PANTHER" id="PTHR32133:SF327">
    <property type="entry name" value="F-BOX DOMAIN-CONTAINING PROTEIN"/>
    <property type="match status" value="1"/>
</dbReference>
<feature type="domain" description="F-box protein AT5G49610-like beta-propeller" evidence="2">
    <location>
        <begin position="98"/>
        <end position="357"/>
    </location>
</feature>
<dbReference type="Proteomes" id="UP001497457">
    <property type="component" value="Chromosome 6rd"/>
</dbReference>
<evidence type="ECO:0000313" key="4">
    <source>
        <dbReference type="Proteomes" id="UP001497457"/>
    </source>
</evidence>
<protein>
    <recommendedName>
        <fullName evidence="5">F-box domain-containing protein</fullName>
    </recommendedName>
</protein>
<dbReference type="PANTHER" id="PTHR32133">
    <property type="entry name" value="OS07G0120400 PROTEIN"/>
    <property type="match status" value="1"/>
</dbReference>
<reference evidence="4" key="1">
    <citation type="submission" date="2024-06" db="EMBL/GenBank/DDBJ databases">
        <authorList>
            <person name="Ryan C."/>
        </authorList>
    </citation>
    <scope>NUCLEOTIDE SEQUENCE [LARGE SCALE GENOMIC DNA]</scope>
</reference>
<dbReference type="Pfam" id="PF00646">
    <property type="entry name" value="F-box"/>
    <property type="match status" value="1"/>
</dbReference>
<name>A0ABC9FLD7_9POAL</name>
<dbReference type="Pfam" id="PF23635">
    <property type="entry name" value="Beta-prop_AT5G49610-like"/>
    <property type="match status" value="1"/>
</dbReference>
<evidence type="ECO:0000313" key="3">
    <source>
        <dbReference type="EMBL" id="CAL5077092.1"/>
    </source>
</evidence>
<dbReference type="InterPro" id="IPR056594">
    <property type="entry name" value="AT5G49610-like_b-prop"/>
</dbReference>
<dbReference type="InterPro" id="IPR036047">
    <property type="entry name" value="F-box-like_dom_sf"/>
</dbReference>